<organism evidence="2">
    <name type="scientific">Heligmosomoides polygyrus</name>
    <name type="common">Parasitic roundworm</name>
    <dbReference type="NCBI Taxonomy" id="6339"/>
    <lineage>
        <taxon>Eukaryota</taxon>
        <taxon>Metazoa</taxon>
        <taxon>Ecdysozoa</taxon>
        <taxon>Nematoda</taxon>
        <taxon>Chromadorea</taxon>
        <taxon>Rhabditida</taxon>
        <taxon>Rhabditina</taxon>
        <taxon>Rhabditomorpha</taxon>
        <taxon>Strongyloidea</taxon>
        <taxon>Heligmosomidae</taxon>
        <taxon>Heligmosomoides</taxon>
    </lineage>
</organism>
<dbReference type="GO" id="GO:0005739">
    <property type="term" value="C:mitochondrion"/>
    <property type="evidence" value="ECO:0007669"/>
    <property type="project" value="TreeGrafter"/>
</dbReference>
<dbReference type="PROSITE" id="PS00072">
    <property type="entry name" value="ACYL_COA_DH_1"/>
    <property type="match status" value="1"/>
</dbReference>
<proteinExistence type="predicted"/>
<dbReference type="WBParaSite" id="HPBE_0001236401-mRNA-1">
    <property type="protein sequence ID" value="HPBE_0001236401-mRNA-1"/>
    <property type="gene ID" value="HPBE_0001236401"/>
</dbReference>
<gene>
    <name evidence="2" type="ORF">HPBE_LOCUS12365</name>
</gene>
<dbReference type="EMBL" id="UZAH01027471">
    <property type="protein sequence ID" value="VDO91859.1"/>
    <property type="molecule type" value="Genomic_DNA"/>
</dbReference>
<dbReference type="AlphaFoldDB" id="A0A3P7ZNC3"/>
<evidence type="ECO:0000313" key="3">
    <source>
        <dbReference type="Proteomes" id="UP000050761"/>
    </source>
</evidence>
<dbReference type="FunFam" id="1.10.540.10:FF:000007">
    <property type="entry name" value="Isovaleryl-CoA dehydrogenase, mitochondrial"/>
    <property type="match status" value="1"/>
</dbReference>
<sequence>MMMLACRQMSAYPIADTMFGLTEDEIALRRSVREFADKELAPYAQTIDQENTFKDMRSFWKKLGEHGLLGVTAPAEFGGSHMNYFSHVLVMEELSRASGSIALSYGAHSNLCVNQIVRNATQKQKEKYLPKLISGEHVGALAMSESNAGSDVVSMKLKAEKRGNKYGILQYPLKCSLLIAFCAIEYVPTFVCLCIRVKFDWRGLNGHNRSTLSIGLH</sequence>
<dbReference type="Proteomes" id="UP000050761">
    <property type="component" value="Unassembled WGS sequence"/>
</dbReference>
<dbReference type="GO" id="GO:0006552">
    <property type="term" value="P:L-leucine catabolic process"/>
    <property type="evidence" value="ECO:0007669"/>
    <property type="project" value="TreeGrafter"/>
</dbReference>
<reference evidence="4" key="2">
    <citation type="submission" date="2019-09" db="UniProtKB">
        <authorList>
            <consortium name="WormBaseParasite"/>
        </authorList>
    </citation>
    <scope>IDENTIFICATION</scope>
</reference>
<reference evidence="2 3" key="1">
    <citation type="submission" date="2018-11" db="EMBL/GenBank/DDBJ databases">
        <authorList>
            <consortium name="Pathogen Informatics"/>
        </authorList>
    </citation>
    <scope>NUCLEOTIDE SEQUENCE [LARGE SCALE GENOMIC DNA]</scope>
</reference>
<dbReference type="InterPro" id="IPR013786">
    <property type="entry name" value="AcylCoA_DH/ox_N"/>
</dbReference>
<dbReference type="PANTHER" id="PTHR43884">
    <property type="entry name" value="ACYL-COA DEHYDROGENASE"/>
    <property type="match status" value="1"/>
</dbReference>
<evidence type="ECO:0000313" key="2">
    <source>
        <dbReference type="EMBL" id="VDO91859.1"/>
    </source>
</evidence>
<dbReference type="OrthoDB" id="5823058at2759"/>
<dbReference type="GO" id="GO:0008470">
    <property type="term" value="F:3-methylbutanoyl-CoA dehydrogenase activity"/>
    <property type="evidence" value="ECO:0007669"/>
    <property type="project" value="TreeGrafter"/>
</dbReference>
<accession>A0A3P7ZNC3</accession>
<dbReference type="InterPro" id="IPR006089">
    <property type="entry name" value="Acyl-CoA_DH_CS"/>
</dbReference>
<keyword evidence="3" id="KW-1185">Reference proteome</keyword>
<evidence type="ECO:0000313" key="4">
    <source>
        <dbReference type="WBParaSite" id="HPBE_0001236401-mRNA-1"/>
    </source>
</evidence>
<dbReference type="Gene3D" id="1.10.540.10">
    <property type="entry name" value="Acyl-CoA dehydrogenase/oxidase, N-terminal domain"/>
    <property type="match status" value="1"/>
</dbReference>
<protein>
    <submittedName>
        <fullName evidence="4">Acyl-CoA_dh_N domain-containing protein</fullName>
    </submittedName>
</protein>
<dbReference type="PANTHER" id="PTHR43884:SF12">
    <property type="entry name" value="ISOVALERYL-COA DEHYDROGENASE, MITOCHONDRIAL-RELATED"/>
    <property type="match status" value="1"/>
</dbReference>
<feature type="domain" description="Acyl-CoA dehydrogenase/oxidase N-terminal" evidence="1">
    <location>
        <begin position="22"/>
        <end position="136"/>
    </location>
</feature>
<evidence type="ECO:0000259" key="1">
    <source>
        <dbReference type="Pfam" id="PF02771"/>
    </source>
</evidence>
<dbReference type="InterPro" id="IPR009100">
    <property type="entry name" value="AcylCoA_DH/oxidase_NM_dom_sf"/>
</dbReference>
<dbReference type="GO" id="GO:0050660">
    <property type="term" value="F:flavin adenine dinucleotide binding"/>
    <property type="evidence" value="ECO:0007669"/>
    <property type="project" value="InterPro"/>
</dbReference>
<name>A0A3P7ZNC3_HELPZ</name>
<dbReference type="SUPFAM" id="SSF56645">
    <property type="entry name" value="Acyl-CoA dehydrogenase NM domain-like"/>
    <property type="match status" value="1"/>
</dbReference>
<dbReference type="InterPro" id="IPR037069">
    <property type="entry name" value="AcylCoA_DH/ox_N_sf"/>
</dbReference>
<dbReference type="Pfam" id="PF02771">
    <property type="entry name" value="Acyl-CoA_dh_N"/>
    <property type="match status" value="1"/>
</dbReference>